<keyword evidence="4" id="KW-0347">Helicase</keyword>
<dbReference type="InterPro" id="IPR027417">
    <property type="entry name" value="P-loop_NTPase"/>
</dbReference>
<evidence type="ECO:0000256" key="1">
    <source>
        <dbReference type="ARBA" id="ARBA00012552"/>
    </source>
</evidence>
<feature type="compositionally biased region" description="Low complexity" evidence="7">
    <location>
        <begin position="132"/>
        <end position="144"/>
    </location>
</feature>
<feature type="compositionally biased region" description="Low complexity" evidence="7">
    <location>
        <begin position="304"/>
        <end position="314"/>
    </location>
</feature>
<evidence type="ECO:0000259" key="8">
    <source>
        <dbReference type="PROSITE" id="PS51192"/>
    </source>
</evidence>
<dbReference type="GO" id="GO:0003724">
    <property type="term" value="F:RNA helicase activity"/>
    <property type="evidence" value="ECO:0007669"/>
    <property type="project" value="UniProtKB-EC"/>
</dbReference>
<dbReference type="Pfam" id="PF04408">
    <property type="entry name" value="WHD_HA2"/>
    <property type="match status" value="1"/>
</dbReference>
<proteinExistence type="predicted"/>
<evidence type="ECO:0000256" key="2">
    <source>
        <dbReference type="ARBA" id="ARBA00022741"/>
    </source>
</evidence>
<evidence type="ECO:0000313" key="10">
    <source>
        <dbReference type="EMBL" id="CAE0711253.1"/>
    </source>
</evidence>
<keyword evidence="5" id="KW-0067">ATP-binding</keyword>
<dbReference type="SMART" id="SM00490">
    <property type="entry name" value="HELICc"/>
    <property type="match status" value="1"/>
</dbReference>
<feature type="compositionally biased region" description="Acidic residues" evidence="7">
    <location>
        <begin position="289"/>
        <end position="303"/>
    </location>
</feature>
<evidence type="ECO:0000256" key="5">
    <source>
        <dbReference type="ARBA" id="ARBA00022840"/>
    </source>
</evidence>
<dbReference type="InterPro" id="IPR011709">
    <property type="entry name" value="DEAD-box_helicase_OB_fold"/>
</dbReference>
<reference evidence="10" key="1">
    <citation type="submission" date="2021-01" db="EMBL/GenBank/DDBJ databases">
        <authorList>
            <person name="Corre E."/>
            <person name="Pelletier E."/>
            <person name="Niang G."/>
            <person name="Scheremetjew M."/>
            <person name="Finn R."/>
            <person name="Kale V."/>
            <person name="Holt S."/>
            <person name="Cochrane G."/>
            <person name="Meng A."/>
            <person name="Brown T."/>
            <person name="Cohen L."/>
        </authorList>
    </citation>
    <scope>NUCLEOTIDE SEQUENCE</scope>
    <source>
        <strain evidence="10">10249 10 AB</strain>
    </source>
</reference>
<feature type="region of interest" description="Disordered" evidence="7">
    <location>
        <begin position="132"/>
        <end position="161"/>
    </location>
</feature>
<dbReference type="PROSITE" id="PS51192">
    <property type="entry name" value="HELICASE_ATP_BIND_1"/>
    <property type="match status" value="1"/>
</dbReference>
<feature type="domain" description="Helicase ATP-binding" evidence="8">
    <location>
        <begin position="98"/>
        <end position="368"/>
    </location>
</feature>
<dbReference type="AlphaFoldDB" id="A0A7S4ACM8"/>
<dbReference type="Pfam" id="PF21010">
    <property type="entry name" value="HA2_C"/>
    <property type="match status" value="1"/>
</dbReference>
<feature type="compositionally biased region" description="Low complexity" evidence="7">
    <location>
        <begin position="41"/>
        <end position="52"/>
    </location>
</feature>
<dbReference type="Gene3D" id="1.20.120.1080">
    <property type="match status" value="1"/>
</dbReference>
<dbReference type="GO" id="GO:0005730">
    <property type="term" value="C:nucleolus"/>
    <property type="evidence" value="ECO:0007669"/>
    <property type="project" value="UniProtKB-ARBA"/>
</dbReference>
<dbReference type="InterPro" id="IPR048333">
    <property type="entry name" value="HA2_WH"/>
</dbReference>
<dbReference type="Pfam" id="PF00271">
    <property type="entry name" value="Helicase_C"/>
    <property type="match status" value="1"/>
</dbReference>
<evidence type="ECO:0000256" key="6">
    <source>
        <dbReference type="ARBA" id="ARBA00047984"/>
    </source>
</evidence>
<feature type="compositionally biased region" description="Basic and acidic residues" evidence="7">
    <location>
        <begin position="276"/>
        <end position="288"/>
    </location>
</feature>
<evidence type="ECO:0000256" key="3">
    <source>
        <dbReference type="ARBA" id="ARBA00022801"/>
    </source>
</evidence>
<sequence>MSLELTNNTKKRRRIAHTNPKANASDEDEDGDDIGKPVVLNDNNNNNNEKRQSSCLSSTASALASKASALSLSLQEERTRLSKIRKELPVYAFKQEILQKIRETDVLLVMAETGSGKSTQIPAYLEEGGLLSSASRSSSKNSSSENHRIDGKQKRQKYKNKQATAAVAATPAYPFHARSICVTQPRRVAAMTVARRVAQERGCVLGTIVGYRVRFDDCSHPRKTKLLYATDGMLLREAMSDPLLSRYSVVVLDESHERSLQTDILFGVVKRAMRARGHDDDDDKKNASDDGDSNDDSDDDENDSANANDNNNSNAKKEETRDEKMKRLLRAKAEEWNLPRLKVVVMSATLQISTFQSFFPTAVTIQIPGRLFPVQTVYTKEYQEDYIDSALATSLQIHYETDDKDDGGDILVFLPGQEEIESLSQLLKRHLEEDRDGGKVQKHLSDIVQDVSGIGTTISSQKGAANIINGVMICVLYAALPPEVQMLAFAPKPKGCSRKIILSTNIAETSVTLDGIRYVVDCGKYKTRDFSDTTGMESLTVQDISRAQAAQRSGRAGRVSAGICFRLYTEDAFDNLAEAGVPEISRVNLAAVLLVLKGMGVSDPLQFDFLTRPSTASLRRACELLYALGALNDNMELTSHGRKMAKLPVDPIYAHLLLQSPSYGCTNEMLTAVAMLSAENVMFRPGGAGAGDGSGNGSMGQKAVQAHRRFASYEGDLPTLKNIYQAWRKEAIYSTSSTRGGGRGNQNGGKLLHGQWCARNFISGRALVRAFNVRQQLSSICGKGVDKGGLNMDISQSCGEEEIQFLKCACAGLFLQSATRIPSFDETNGSSRRGKKGGNSGRLGSSRGRYKTKIGSEVVSIHPTSTLFGRNPAPKSVVYTELLLTKKTYLRGVTQIREEWLAEVAPGFFK</sequence>
<comment type="catalytic activity">
    <reaction evidence="6">
        <text>ATP + H2O = ADP + phosphate + H(+)</text>
        <dbReference type="Rhea" id="RHEA:13065"/>
        <dbReference type="ChEBI" id="CHEBI:15377"/>
        <dbReference type="ChEBI" id="CHEBI:15378"/>
        <dbReference type="ChEBI" id="CHEBI:30616"/>
        <dbReference type="ChEBI" id="CHEBI:43474"/>
        <dbReference type="ChEBI" id="CHEBI:456216"/>
        <dbReference type="EC" id="3.6.4.13"/>
    </reaction>
</comment>
<dbReference type="InterPro" id="IPR014001">
    <property type="entry name" value="Helicase_ATP-bd"/>
</dbReference>
<feature type="region of interest" description="Disordered" evidence="7">
    <location>
        <begin position="1"/>
        <end position="52"/>
    </location>
</feature>
<keyword evidence="2" id="KW-0547">Nucleotide-binding</keyword>
<dbReference type="EC" id="3.6.4.13" evidence="1"/>
<feature type="region of interest" description="Disordered" evidence="7">
    <location>
        <begin position="276"/>
        <end position="323"/>
    </location>
</feature>
<feature type="region of interest" description="Disordered" evidence="7">
    <location>
        <begin position="825"/>
        <end position="848"/>
    </location>
</feature>
<organism evidence="10">
    <name type="scientific">Pseudo-nitzschia australis</name>
    <dbReference type="NCBI Taxonomy" id="44445"/>
    <lineage>
        <taxon>Eukaryota</taxon>
        <taxon>Sar</taxon>
        <taxon>Stramenopiles</taxon>
        <taxon>Ochrophyta</taxon>
        <taxon>Bacillariophyta</taxon>
        <taxon>Bacillariophyceae</taxon>
        <taxon>Bacillariophycidae</taxon>
        <taxon>Bacillariales</taxon>
        <taxon>Bacillariaceae</taxon>
        <taxon>Pseudo-nitzschia</taxon>
    </lineage>
</organism>
<evidence type="ECO:0000259" key="9">
    <source>
        <dbReference type="PROSITE" id="PS51194"/>
    </source>
</evidence>
<accession>A0A7S4ACM8</accession>
<dbReference type="SMART" id="SM00487">
    <property type="entry name" value="DEXDc"/>
    <property type="match status" value="1"/>
</dbReference>
<evidence type="ECO:0000256" key="7">
    <source>
        <dbReference type="SAM" id="MobiDB-lite"/>
    </source>
</evidence>
<dbReference type="Pfam" id="PF07717">
    <property type="entry name" value="OB_NTP_bind"/>
    <property type="match status" value="1"/>
</dbReference>
<dbReference type="GO" id="GO:0005524">
    <property type="term" value="F:ATP binding"/>
    <property type="evidence" value="ECO:0007669"/>
    <property type="project" value="UniProtKB-KW"/>
</dbReference>
<dbReference type="InterPro" id="IPR007502">
    <property type="entry name" value="Helicase-assoc_dom"/>
</dbReference>
<keyword evidence="3" id="KW-0378">Hydrolase</keyword>
<dbReference type="PANTHER" id="PTHR18934">
    <property type="entry name" value="ATP-DEPENDENT RNA HELICASE"/>
    <property type="match status" value="1"/>
</dbReference>
<dbReference type="SUPFAM" id="SSF52540">
    <property type="entry name" value="P-loop containing nucleoside triphosphate hydrolases"/>
    <property type="match status" value="2"/>
</dbReference>
<feature type="domain" description="Helicase C-terminal" evidence="9">
    <location>
        <begin position="394"/>
        <end position="600"/>
    </location>
</feature>
<evidence type="ECO:0000256" key="4">
    <source>
        <dbReference type="ARBA" id="ARBA00022806"/>
    </source>
</evidence>
<dbReference type="InterPro" id="IPR001650">
    <property type="entry name" value="Helicase_C-like"/>
</dbReference>
<dbReference type="CDD" id="cd18791">
    <property type="entry name" value="SF2_C_RHA"/>
    <property type="match status" value="1"/>
</dbReference>
<dbReference type="Gene3D" id="3.40.50.300">
    <property type="entry name" value="P-loop containing nucleotide triphosphate hydrolases"/>
    <property type="match status" value="2"/>
</dbReference>
<dbReference type="EMBL" id="HBIX01005028">
    <property type="protein sequence ID" value="CAE0711253.1"/>
    <property type="molecule type" value="Transcribed_RNA"/>
</dbReference>
<name>A0A7S4ACM8_9STRA</name>
<dbReference type="GO" id="GO:0016787">
    <property type="term" value="F:hydrolase activity"/>
    <property type="evidence" value="ECO:0007669"/>
    <property type="project" value="UniProtKB-KW"/>
</dbReference>
<gene>
    <name evidence="10" type="ORF">PAUS00366_LOCUS3990</name>
</gene>
<protein>
    <recommendedName>
        <fullName evidence="1">RNA helicase</fullName>
        <ecNumber evidence="1">3.6.4.13</ecNumber>
    </recommendedName>
</protein>
<dbReference type="PANTHER" id="PTHR18934:SF118">
    <property type="entry name" value="ATP-DEPENDENT RNA HELICASE DHX33"/>
    <property type="match status" value="1"/>
</dbReference>
<dbReference type="PROSITE" id="PS51194">
    <property type="entry name" value="HELICASE_CTER"/>
    <property type="match status" value="1"/>
</dbReference>
<dbReference type="SMART" id="SM00847">
    <property type="entry name" value="HA2"/>
    <property type="match status" value="1"/>
</dbReference>
<dbReference type="GO" id="GO:0045943">
    <property type="term" value="P:positive regulation of transcription by RNA polymerase I"/>
    <property type="evidence" value="ECO:0007669"/>
    <property type="project" value="TreeGrafter"/>
</dbReference>
<dbReference type="GO" id="GO:0003725">
    <property type="term" value="F:double-stranded RNA binding"/>
    <property type="evidence" value="ECO:0007669"/>
    <property type="project" value="TreeGrafter"/>
</dbReference>